<reference evidence="1 2" key="1">
    <citation type="journal article" date="2016" name="Nat. Commun.">
        <title>Thousands of microbial genomes shed light on interconnected biogeochemical processes in an aquifer system.</title>
        <authorList>
            <person name="Anantharaman K."/>
            <person name="Brown C.T."/>
            <person name="Hug L.A."/>
            <person name="Sharon I."/>
            <person name="Castelle C.J."/>
            <person name="Probst A.J."/>
            <person name="Thomas B.C."/>
            <person name="Singh A."/>
            <person name="Wilkins M.J."/>
            <person name="Karaoz U."/>
            <person name="Brodie E.L."/>
            <person name="Williams K.H."/>
            <person name="Hubbard S.S."/>
            <person name="Banfield J.F."/>
        </authorList>
    </citation>
    <scope>NUCLEOTIDE SEQUENCE [LARGE SCALE GENOMIC DNA]</scope>
</reference>
<proteinExistence type="predicted"/>
<organism evidence="1 2">
    <name type="scientific">Candidatus Nealsonbacteria bacterium RIFCSPLOWO2_01_FULL_43_32</name>
    <dbReference type="NCBI Taxonomy" id="1801672"/>
    <lineage>
        <taxon>Bacteria</taxon>
        <taxon>Candidatus Nealsoniibacteriota</taxon>
    </lineage>
</organism>
<evidence type="ECO:0000313" key="1">
    <source>
        <dbReference type="EMBL" id="OGZ24661.1"/>
    </source>
</evidence>
<evidence type="ECO:0000313" key="2">
    <source>
        <dbReference type="Proteomes" id="UP000178647"/>
    </source>
</evidence>
<sequence>MPSWNVSLRPSREEVIRVKKIINKKPDFIIVELSNGKQQKLCSANLSEWQQVEEGSKIELIVRESVVGAILLLEPFQKKVQEFLSHLQKEVSGLFFMWFCEHCKTMGHLTYEDGDEPWRIARHINAAHGKLVKPGCDKTKLKIYDHRGIPQRDSALLLSLTK</sequence>
<comment type="caution">
    <text evidence="1">The sequence shown here is derived from an EMBL/GenBank/DDBJ whole genome shotgun (WGS) entry which is preliminary data.</text>
</comment>
<accession>A0A1G2EH27</accession>
<dbReference type="AlphaFoldDB" id="A0A1G2EH27"/>
<protein>
    <submittedName>
        <fullName evidence="1">Uncharacterized protein</fullName>
    </submittedName>
</protein>
<name>A0A1G2EH27_9BACT</name>
<dbReference type="EMBL" id="MHMH01000007">
    <property type="protein sequence ID" value="OGZ24661.1"/>
    <property type="molecule type" value="Genomic_DNA"/>
</dbReference>
<dbReference type="Proteomes" id="UP000178647">
    <property type="component" value="Unassembled WGS sequence"/>
</dbReference>
<gene>
    <name evidence="1" type="ORF">A2896_01870</name>
</gene>
<dbReference type="STRING" id="1801672.A2896_01870"/>